<dbReference type="PIRSF" id="PIRSF037226">
    <property type="entry name" value="Amidohydrolase_ACY1L2_prd"/>
    <property type="match status" value="1"/>
</dbReference>
<dbReference type="InterPro" id="IPR052030">
    <property type="entry name" value="Peptidase_M20/M20A_hydrolases"/>
</dbReference>
<evidence type="ECO:0000313" key="3">
    <source>
        <dbReference type="EMBL" id="OQE44116.1"/>
    </source>
</evidence>
<organism evidence="3 4">
    <name type="scientific">Penicillium coprophilum</name>
    <dbReference type="NCBI Taxonomy" id="36646"/>
    <lineage>
        <taxon>Eukaryota</taxon>
        <taxon>Fungi</taxon>
        <taxon>Dikarya</taxon>
        <taxon>Ascomycota</taxon>
        <taxon>Pezizomycotina</taxon>
        <taxon>Eurotiomycetes</taxon>
        <taxon>Eurotiomycetidae</taxon>
        <taxon>Eurotiales</taxon>
        <taxon>Aspergillaceae</taxon>
        <taxon>Penicillium</taxon>
    </lineage>
</organism>
<name>A0A1V6V0E2_9EURO</name>
<evidence type="ECO:0000313" key="4">
    <source>
        <dbReference type="Proteomes" id="UP000191500"/>
    </source>
</evidence>
<dbReference type="NCBIfam" id="TIGR01891">
    <property type="entry name" value="amidohydrolases"/>
    <property type="match status" value="1"/>
</dbReference>
<keyword evidence="4" id="KW-1185">Reference proteome</keyword>
<dbReference type="SUPFAM" id="SSF53187">
    <property type="entry name" value="Zn-dependent exopeptidases"/>
    <property type="match status" value="1"/>
</dbReference>
<protein>
    <recommendedName>
        <fullName evidence="2">Peptidase M20 domain-containing protein 2</fullName>
    </recommendedName>
</protein>
<dbReference type="InterPro" id="IPR036264">
    <property type="entry name" value="Bact_exopeptidase_dim_dom"/>
</dbReference>
<gene>
    <name evidence="3" type="ORF">PENCOP_c002G08029</name>
</gene>
<proteinExistence type="inferred from homology"/>
<dbReference type="Gene3D" id="3.30.70.360">
    <property type="match status" value="1"/>
</dbReference>
<dbReference type="STRING" id="36646.A0A1V6V0E2"/>
<dbReference type="PANTHER" id="PTHR30575:SF8">
    <property type="entry name" value="PEPTIDASE M20 DOMAIN-CONTAINING PROTEIN 2"/>
    <property type="match status" value="1"/>
</dbReference>
<evidence type="ECO:0000256" key="2">
    <source>
        <dbReference type="PIRNR" id="PIRNR037226"/>
    </source>
</evidence>
<dbReference type="EMBL" id="MDDG01000002">
    <property type="protein sequence ID" value="OQE44116.1"/>
    <property type="molecule type" value="Genomic_DNA"/>
</dbReference>
<dbReference type="AlphaFoldDB" id="A0A1V6V0E2"/>
<dbReference type="SUPFAM" id="SSF55031">
    <property type="entry name" value="Bacterial exopeptidase dimerisation domain"/>
    <property type="match status" value="1"/>
</dbReference>
<accession>A0A1V6V0E2</accession>
<dbReference type="Gene3D" id="3.40.630.10">
    <property type="entry name" value="Zn peptidases"/>
    <property type="match status" value="1"/>
</dbReference>
<dbReference type="InterPro" id="IPR002933">
    <property type="entry name" value="Peptidase_M20"/>
</dbReference>
<dbReference type="Proteomes" id="UP000191500">
    <property type="component" value="Unassembled WGS sequence"/>
</dbReference>
<dbReference type="PANTHER" id="PTHR30575">
    <property type="entry name" value="PEPTIDASE M20"/>
    <property type="match status" value="1"/>
</dbReference>
<comment type="caution">
    <text evidence="3">The sequence shown here is derived from an EMBL/GenBank/DDBJ whole genome shotgun (WGS) entry which is preliminary data.</text>
</comment>
<reference evidence="4" key="1">
    <citation type="journal article" date="2017" name="Nat. Microbiol.">
        <title>Global analysis of biosynthetic gene clusters reveals vast potential of secondary metabolite production in Penicillium species.</title>
        <authorList>
            <person name="Nielsen J.C."/>
            <person name="Grijseels S."/>
            <person name="Prigent S."/>
            <person name="Ji B."/>
            <person name="Dainat J."/>
            <person name="Nielsen K.F."/>
            <person name="Frisvad J.C."/>
            <person name="Workman M."/>
            <person name="Nielsen J."/>
        </authorList>
    </citation>
    <scope>NUCLEOTIDE SEQUENCE [LARGE SCALE GENOMIC DNA]</scope>
    <source>
        <strain evidence="4">IBT 31321</strain>
    </source>
</reference>
<dbReference type="FunFam" id="3.30.70.360:FF:000004">
    <property type="entry name" value="Peptidase M20 domain-containing protein 2"/>
    <property type="match status" value="1"/>
</dbReference>
<dbReference type="GO" id="GO:0016805">
    <property type="term" value="F:dipeptidase activity"/>
    <property type="evidence" value="ECO:0007669"/>
    <property type="project" value="InterPro"/>
</dbReference>
<dbReference type="Pfam" id="PF01546">
    <property type="entry name" value="Peptidase_M20"/>
    <property type="match status" value="1"/>
</dbReference>
<dbReference type="InterPro" id="IPR017144">
    <property type="entry name" value="Xaa-Arg_dipeptidase"/>
</dbReference>
<sequence length="411" mass="45275">MTFTAINLEEVKSSVDAVIEALQQRLRQLNHEIWSNPELAYQEHRAHDTICDFLEGEGFTVTRHAFGLDTSFEALSGDDGRLINFNAEYDALPGIGHACGHNLIATSSIAAFLALSFALKKFHMPGRAQLLGTPAEENGGGKAKLIDAGAYKNVDISLMAHPGPQEIYPDQEPCDGIAGTLMNARKNIHCEYKGESAHAGGNPWEGINALDALVSSYNNVAVLRQQLLPDQRVHCAFLDTPKVANVIPDYTKAFWQVRSPTLKGLNTLIGKVRNCIEAGALATGCQVKIEEDELYTDVRLNDTLCERYHVHMGRYSRKVLKRHEKVLTGSSDIGNVSYETPTLHTMFAIPGPAASFPHHPTFAAAAGTEEAHTEALIVGKCLALIGWDMIVENDMYDVARRQWKEEILREE</sequence>
<comment type="similarity">
    <text evidence="1 2">Belongs to the peptidase M20A family.</text>
</comment>
<dbReference type="InterPro" id="IPR017439">
    <property type="entry name" value="Amidohydrolase"/>
</dbReference>
<dbReference type="CDD" id="cd05672">
    <property type="entry name" value="M20_ACY1L2-like"/>
    <property type="match status" value="1"/>
</dbReference>
<evidence type="ECO:0000256" key="1">
    <source>
        <dbReference type="ARBA" id="ARBA00006247"/>
    </source>
</evidence>